<evidence type="ECO:0000259" key="2">
    <source>
        <dbReference type="Pfam" id="PF13340"/>
    </source>
</evidence>
<name>A0A2N0A3K5_9LEPT</name>
<accession>A0A2N0A3K5</accession>
<evidence type="ECO:0000256" key="1">
    <source>
        <dbReference type="SAM" id="MobiDB-lite"/>
    </source>
</evidence>
<feature type="domain" description="Insertion element IS402-like" evidence="2">
    <location>
        <begin position="17"/>
        <end position="92"/>
    </location>
</feature>
<dbReference type="PANTHER" id="PTHR46637">
    <property type="entry name" value="TIS1421-TRANSPOSASE PROTEIN A"/>
    <property type="match status" value="1"/>
</dbReference>
<organism evidence="3 4">
    <name type="scientific">Leptospira neocaledonica</name>
    <dbReference type="NCBI Taxonomy" id="2023192"/>
    <lineage>
        <taxon>Bacteria</taxon>
        <taxon>Pseudomonadati</taxon>
        <taxon>Spirochaetota</taxon>
        <taxon>Spirochaetia</taxon>
        <taxon>Leptospirales</taxon>
        <taxon>Leptospiraceae</taxon>
        <taxon>Leptospira</taxon>
    </lineage>
</organism>
<dbReference type="InterPro" id="IPR025161">
    <property type="entry name" value="IS402-like_dom"/>
</dbReference>
<dbReference type="OrthoDB" id="343405at2"/>
<dbReference type="AlphaFoldDB" id="A0A2N0A3K5"/>
<sequence length="142" mass="16885">MESLPFNTKMMLILTPLPDDLWESLKVKIKGKEDSDSKPLVGRPKSSDRYILAGIVYRMEHDISWKELPARFGKRSTIHSRYRQWMQDGTLKSCKNKILQYYWDNFGIELDWQILEGKRVKRKSKDLNDTEEVEMSEEIEEE</sequence>
<keyword evidence="4" id="KW-1185">Reference proteome</keyword>
<protein>
    <recommendedName>
        <fullName evidence="2">Insertion element IS402-like domain-containing protein</fullName>
    </recommendedName>
</protein>
<evidence type="ECO:0000313" key="3">
    <source>
        <dbReference type="EMBL" id="PJZ78801.1"/>
    </source>
</evidence>
<reference evidence="3 4" key="1">
    <citation type="submission" date="2017-07" db="EMBL/GenBank/DDBJ databases">
        <title>Leptospira spp. isolated from tropical soils.</title>
        <authorList>
            <person name="Thibeaux R."/>
            <person name="Iraola G."/>
            <person name="Ferres I."/>
            <person name="Bierque E."/>
            <person name="Girault D."/>
            <person name="Soupe-Gilbert M.-E."/>
            <person name="Picardeau M."/>
            <person name="Goarant C."/>
        </authorList>
    </citation>
    <scope>NUCLEOTIDE SEQUENCE [LARGE SCALE GENOMIC DNA]</scope>
    <source>
        <strain evidence="3 4">ES4-C-A1</strain>
    </source>
</reference>
<dbReference type="Pfam" id="PF13340">
    <property type="entry name" value="DUF4096"/>
    <property type="match status" value="1"/>
</dbReference>
<feature type="compositionally biased region" description="Acidic residues" evidence="1">
    <location>
        <begin position="129"/>
        <end position="142"/>
    </location>
</feature>
<proteinExistence type="predicted"/>
<gene>
    <name evidence="3" type="ORF">CH365_00785</name>
</gene>
<evidence type="ECO:0000313" key="4">
    <source>
        <dbReference type="Proteomes" id="UP000231843"/>
    </source>
</evidence>
<comment type="caution">
    <text evidence="3">The sequence shown here is derived from an EMBL/GenBank/DDBJ whole genome shotgun (WGS) entry which is preliminary data.</text>
</comment>
<feature type="region of interest" description="Disordered" evidence="1">
    <location>
        <begin position="121"/>
        <end position="142"/>
    </location>
</feature>
<dbReference type="Proteomes" id="UP000231843">
    <property type="component" value="Unassembled WGS sequence"/>
</dbReference>
<dbReference type="RefSeq" id="WP_100766704.1">
    <property type="nucleotide sequence ID" value="NZ_NPEA01000001.1"/>
</dbReference>
<dbReference type="InterPro" id="IPR052909">
    <property type="entry name" value="Transposase_6_like"/>
</dbReference>
<dbReference type="PANTHER" id="PTHR46637:SF1">
    <property type="entry name" value="BLL5188 PROTEIN"/>
    <property type="match status" value="1"/>
</dbReference>
<dbReference type="EMBL" id="NPEA01000001">
    <property type="protein sequence ID" value="PJZ78801.1"/>
    <property type="molecule type" value="Genomic_DNA"/>
</dbReference>